<keyword evidence="8" id="KW-0472">Membrane</keyword>
<dbReference type="STRING" id="441620.Mpop_2472"/>
<comment type="cofactor">
    <cofactor evidence="9">
        <name>heme c</name>
        <dbReference type="ChEBI" id="CHEBI:61717"/>
    </cofactor>
    <text evidence="9">Binds 1 heme c group covalently per subunit.</text>
</comment>
<keyword evidence="6" id="KW-1133">Transmembrane helix</keyword>
<feature type="chain" id="PRO_5002771534" description="Cytochrome c1" evidence="11">
    <location>
        <begin position="24"/>
        <end position="307"/>
    </location>
</feature>
<dbReference type="eggNOG" id="COG2857">
    <property type="taxonomic scope" value="Bacteria"/>
</dbReference>
<protein>
    <recommendedName>
        <fullName evidence="2">Cytochrome c1</fullName>
    </recommendedName>
</protein>
<feature type="compositionally biased region" description="Basic and acidic residues" evidence="10">
    <location>
        <begin position="99"/>
        <end position="115"/>
    </location>
</feature>
<evidence type="ECO:0000256" key="2">
    <source>
        <dbReference type="ARBA" id="ARBA00016165"/>
    </source>
</evidence>
<sequence>MRIARLAAAALLAASLGAGSALAEDGHGTNPPREKWSFAGMFGRFDQAQLQRGFQVYKEVCANCHSMRLVAFRNLAEPGGPGFTEGQVKALAETYSVKELDDSGAEKERPARPADRFPSPFPNDKAAAAANGGKAPPDFSVLAKARTYERGFPLFVFDALPVTGYSEQGVDYIHALLTGYEDAPKGFTMPESGYYNKYYPGHVIAMPNPLSDGQITYPKNDKGEPVVPETVQQYSHDVAAFMAWAAEPHMMARKALARLIHRAVVCGVFWADGARDRASVLTRVDLDRSVSTGGTGAGLWGHHGPLV</sequence>
<evidence type="ECO:0000256" key="7">
    <source>
        <dbReference type="ARBA" id="ARBA00023004"/>
    </source>
</evidence>
<feature type="binding site" description="covalent" evidence="9">
    <location>
        <position position="64"/>
    </location>
    <ligand>
        <name>heme c</name>
        <dbReference type="ChEBI" id="CHEBI:61717"/>
    </ligand>
</feature>
<evidence type="ECO:0000256" key="9">
    <source>
        <dbReference type="PIRSR" id="PIRSR602326-1"/>
    </source>
</evidence>
<keyword evidence="4" id="KW-0812">Transmembrane</keyword>
<dbReference type="SUPFAM" id="SSF46626">
    <property type="entry name" value="Cytochrome c"/>
    <property type="match status" value="1"/>
</dbReference>
<feature type="region of interest" description="Disordered" evidence="10">
    <location>
        <begin position="99"/>
        <end position="134"/>
    </location>
</feature>
<dbReference type="GO" id="GO:0046872">
    <property type="term" value="F:metal ion binding"/>
    <property type="evidence" value="ECO:0007669"/>
    <property type="project" value="UniProtKB-KW"/>
</dbReference>
<dbReference type="Pfam" id="PF02167">
    <property type="entry name" value="Cytochrom_C1"/>
    <property type="match status" value="1"/>
</dbReference>
<dbReference type="InterPro" id="IPR009056">
    <property type="entry name" value="Cyt_c-like_dom"/>
</dbReference>
<dbReference type="EMBL" id="CP001029">
    <property type="protein sequence ID" value="ACB80634.1"/>
    <property type="molecule type" value="Genomic_DNA"/>
</dbReference>
<dbReference type="Gene3D" id="1.10.760.10">
    <property type="entry name" value="Cytochrome c-like domain"/>
    <property type="match status" value="1"/>
</dbReference>
<dbReference type="PANTHER" id="PTHR10266:SF3">
    <property type="entry name" value="CYTOCHROME C1, HEME PROTEIN, MITOCHONDRIAL"/>
    <property type="match status" value="1"/>
</dbReference>
<evidence type="ECO:0000256" key="11">
    <source>
        <dbReference type="SAM" id="SignalP"/>
    </source>
</evidence>
<evidence type="ECO:0000256" key="5">
    <source>
        <dbReference type="ARBA" id="ARBA00022723"/>
    </source>
</evidence>
<dbReference type="InterPro" id="IPR002326">
    <property type="entry name" value="Cyt_c1"/>
</dbReference>
<dbReference type="PANTHER" id="PTHR10266">
    <property type="entry name" value="CYTOCHROME C1"/>
    <property type="match status" value="1"/>
</dbReference>
<feature type="binding site" description="covalent" evidence="9">
    <location>
        <position position="61"/>
    </location>
    <ligand>
        <name>heme c</name>
        <dbReference type="ChEBI" id="CHEBI:61717"/>
    </ligand>
</feature>
<comment type="subcellular location">
    <subcellularLocation>
        <location evidence="1">Membrane</location>
    </subcellularLocation>
</comment>
<keyword evidence="3 9" id="KW-0349">Heme</keyword>
<evidence type="ECO:0000256" key="4">
    <source>
        <dbReference type="ARBA" id="ARBA00022692"/>
    </source>
</evidence>
<dbReference type="Proteomes" id="UP000007136">
    <property type="component" value="Chromosome"/>
</dbReference>
<feature type="compositionally biased region" description="Low complexity" evidence="10">
    <location>
        <begin position="123"/>
        <end position="134"/>
    </location>
</feature>
<keyword evidence="11" id="KW-0732">Signal</keyword>
<feature type="binding site" description="covalent" evidence="9">
    <location>
        <position position="65"/>
    </location>
    <ligand>
        <name>heme c</name>
        <dbReference type="ChEBI" id="CHEBI:61717"/>
    </ligand>
</feature>
<keyword evidence="5 9" id="KW-0479">Metal-binding</keyword>
<dbReference type="PRINTS" id="PR00603">
    <property type="entry name" value="CYTOCHROMEC1"/>
</dbReference>
<feature type="domain" description="Cytochrome c" evidence="12">
    <location>
        <begin position="48"/>
        <end position="181"/>
    </location>
</feature>
<proteinExistence type="predicted"/>
<dbReference type="InterPro" id="IPR036909">
    <property type="entry name" value="Cyt_c-like_dom_sf"/>
</dbReference>
<dbReference type="HOGENOM" id="CLU_040334_1_2_5"/>
<evidence type="ECO:0000259" key="12">
    <source>
        <dbReference type="PROSITE" id="PS51007"/>
    </source>
</evidence>
<evidence type="ECO:0000256" key="1">
    <source>
        <dbReference type="ARBA" id="ARBA00004370"/>
    </source>
</evidence>
<accession>B1ZAC6</accession>
<dbReference type="AlphaFoldDB" id="B1ZAC6"/>
<dbReference type="PROSITE" id="PS51007">
    <property type="entry name" value="CYTC"/>
    <property type="match status" value="1"/>
</dbReference>
<gene>
    <name evidence="13" type="ordered locus">Mpop_2472</name>
</gene>
<dbReference type="GO" id="GO:0009055">
    <property type="term" value="F:electron transfer activity"/>
    <property type="evidence" value="ECO:0007669"/>
    <property type="project" value="InterPro"/>
</dbReference>
<evidence type="ECO:0000313" key="13">
    <source>
        <dbReference type="EMBL" id="ACB80634.1"/>
    </source>
</evidence>
<dbReference type="GO" id="GO:0020037">
    <property type="term" value="F:heme binding"/>
    <property type="evidence" value="ECO:0007669"/>
    <property type="project" value="InterPro"/>
</dbReference>
<evidence type="ECO:0000256" key="3">
    <source>
        <dbReference type="ARBA" id="ARBA00022617"/>
    </source>
</evidence>
<reference evidence="13" key="1">
    <citation type="submission" date="2008-04" db="EMBL/GenBank/DDBJ databases">
        <title>Complete sequence of chromosome of Methylobacterium populi BJ001.</title>
        <authorList>
            <consortium name="US DOE Joint Genome Institute"/>
            <person name="Copeland A."/>
            <person name="Lucas S."/>
            <person name="Lapidus A."/>
            <person name="Glavina del Rio T."/>
            <person name="Dalin E."/>
            <person name="Tice H."/>
            <person name="Bruce D."/>
            <person name="Goodwin L."/>
            <person name="Pitluck S."/>
            <person name="Chertkov O."/>
            <person name="Brettin T."/>
            <person name="Detter J.C."/>
            <person name="Han C."/>
            <person name="Kuske C.R."/>
            <person name="Schmutz J."/>
            <person name="Larimer F."/>
            <person name="Land M."/>
            <person name="Hauser L."/>
            <person name="Kyrpides N."/>
            <person name="Mikhailova N."/>
            <person name="Marx C."/>
            <person name="Richardson P."/>
        </authorList>
    </citation>
    <scope>NUCLEOTIDE SEQUENCE [LARGE SCALE GENOMIC DNA]</scope>
    <source>
        <strain evidence="13">BJ001</strain>
    </source>
</reference>
<dbReference type="GO" id="GO:0016020">
    <property type="term" value="C:membrane"/>
    <property type="evidence" value="ECO:0007669"/>
    <property type="project" value="UniProtKB-SubCell"/>
</dbReference>
<feature type="binding site" description="covalent" evidence="9">
    <location>
        <position position="206"/>
    </location>
    <ligand>
        <name>heme c</name>
        <dbReference type="ChEBI" id="CHEBI:61717"/>
    </ligand>
</feature>
<evidence type="ECO:0000313" key="14">
    <source>
        <dbReference type="Proteomes" id="UP000007136"/>
    </source>
</evidence>
<keyword evidence="7 9" id="KW-0408">Iron</keyword>
<evidence type="ECO:0000256" key="10">
    <source>
        <dbReference type="SAM" id="MobiDB-lite"/>
    </source>
</evidence>
<organism evidence="13 14">
    <name type="scientific">Methylorubrum populi (strain ATCC BAA-705 / NCIMB 13946 / BJ001)</name>
    <name type="common">Methylobacterium populi</name>
    <dbReference type="NCBI Taxonomy" id="441620"/>
    <lineage>
        <taxon>Bacteria</taxon>
        <taxon>Pseudomonadati</taxon>
        <taxon>Pseudomonadota</taxon>
        <taxon>Alphaproteobacteria</taxon>
        <taxon>Hyphomicrobiales</taxon>
        <taxon>Methylobacteriaceae</taxon>
        <taxon>Methylorubrum</taxon>
    </lineage>
</organism>
<evidence type="ECO:0000256" key="8">
    <source>
        <dbReference type="ARBA" id="ARBA00023136"/>
    </source>
</evidence>
<name>B1ZAC6_METPB</name>
<evidence type="ECO:0000256" key="6">
    <source>
        <dbReference type="ARBA" id="ARBA00022989"/>
    </source>
</evidence>
<dbReference type="RefSeq" id="WP_012454365.1">
    <property type="nucleotide sequence ID" value="NC_010725.1"/>
</dbReference>
<feature type="signal peptide" evidence="11">
    <location>
        <begin position="1"/>
        <end position="23"/>
    </location>
</feature>
<dbReference type="KEGG" id="mpo:Mpop_2472"/>